<reference evidence="8 10" key="1">
    <citation type="submission" date="2017-01" db="EMBL/GenBank/DDBJ databases">
        <authorList>
            <person name="Varghese N."/>
            <person name="Submissions S."/>
        </authorList>
    </citation>
    <scope>NUCLEOTIDE SEQUENCE [LARGE SCALE GENOMIC DNA]</scope>
    <source>
        <strain evidence="8 10">ATCC 33342</strain>
    </source>
</reference>
<evidence type="ECO:0000256" key="2">
    <source>
        <dbReference type="ARBA" id="ARBA00022630"/>
    </source>
</evidence>
<dbReference type="OrthoDB" id="5645701at2"/>
<comment type="similarity">
    <text evidence="1">Belongs to the pyridoxamine 5'-phosphate oxidase family.</text>
</comment>
<dbReference type="Pfam" id="PF01243">
    <property type="entry name" value="PNPOx_N"/>
    <property type="match status" value="1"/>
</dbReference>
<dbReference type="Pfam" id="PF10590">
    <property type="entry name" value="PNP_phzG_C"/>
    <property type="match status" value="1"/>
</dbReference>
<dbReference type="PANTHER" id="PTHR10851">
    <property type="entry name" value="PYRIDOXINE-5-PHOSPHATE OXIDASE"/>
    <property type="match status" value="1"/>
</dbReference>
<dbReference type="GO" id="GO:0010181">
    <property type="term" value="F:FMN binding"/>
    <property type="evidence" value="ECO:0007669"/>
    <property type="project" value="InterPro"/>
</dbReference>
<evidence type="ECO:0000313" key="9">
    <source>
        <dbReference type="EMBL" id="STO24455.1"/>
    </source>
</evidence>
<dbReference type="InterPro" id="IPR012349">
    <property type="entry name" value="Split_barrel_FMN-bd"/>
</dbReference>
<protein>
    <submittedName>
        <fullName evidence="8 9">Pyridoxamine 5'-phosphate oxidase</fullName>
        <ecNumber evidence="9">1.4.3.5</ecNumber>
    </submittedName>
</protein>
<evidence type="ECO:0000256" key="1">
    <source>
        <dbReference type="ARBA" id="ARBA00007301"/>
    </source>
</evidence>
<dbReference type="GO" id="GO:0008615">
    <property type="term" value="P:pyridoxine biosynthetic process"/>
    <property type="evidence" value="ECO:0007669"/>
    <property type="project" value="InterPro"/>
</dbReference>
<feature type="binding site" evidence="5">
    <location>
        <position position="62"/>
    </location>
    <ligand>
        <name>FMN</name>
        <dbReference type="ChEBI" id="CHEBI:58210"/>
    </ligand>
</feature>
<dbReference type="InterPro" id="IPR000659">
    <property type="entry name" value="Pyridox_Oxase"/>
</dbReference>
<dbReference type="InterPro" id="IPR019576">
    <property type="entry name" value="Pyridoxamine_oxidase_dimer_C"/>
</dbReference>
<keyword evidence="10" id="KW-1185">Reference proteome</keyword>
<keyword evidence="3 5" id="KW-0288">FMN</keyword>
<reference evidence="9 11" key="2">
    <citation type="submission" date="2018-06" db="EMBL/GenBank/DDBJ databases">
        <authorList>
            <consortium name="Pathogen Informatics"/>
            <person name="Doyle S."/>
        </authorList>
    </citation>
    <scope>NUCLEOTIDE SEQUENCE [LARGE SCALE GENOMIC DNA]</scope>
    <source>
        <strain evidence="9 11">NCTC11401</strain>
    </source>
</reference>
<dbReference type="Gene3D" id="2.30.110.10">
    <property type="entry name" value="Electron Transport, Fmn-binding Protein, Chain A"/>
    <property type="match status" value="1"/>
</dbReference>
<dbReference type="EMBL" id="FTNL01000001">
    <property type="protein sequence ID" value="SIQ49274.1"/>
    <property type="molecule type" value="Genomic_DNA"/>
</dbReference>
<dbReference type="EC" id="1.4.3.5" evidence="9"/>
<dbReference type="STRING" id="464.Lgor_1412"/>
<evidence type="ECO:0000259" key="7">
    <source>
        <dbReference type="Pfam" id="PF10590"/>
    </source>
</evidence>
<feature type="domain" description="Pyridoxine 5'-phosphate oxidase dimerisation C-terminal" evidence="7">
    <location>
        <begin position="154"/>
        <end position="194"/>
    </location>
</feature>
<dbReference type="InterPro" id="IPR011576">
    <property type="entry name" value="Pyridox_Oxase_N"/>
</dbReference>
<dbReference type="AlphaFoldDB" id="A0A377GIV4"/>
<evidence type="ECO:0000313" key="10">
    <source>
        <dbReference type="Proteomes" id="UP000186808"/>
    </source>
</evidence>
<feature type="domain" description="Pyridoxamine 5'-phosphate oxidase N-terminal" evidence="6">
    <location>
        <begin position="24"/>
        <end position="128"/>
    </location>
</feature>
<feature type="binding site" evidence="5">
    <location>
        <begin position="56"/>
        <end position="57"/>
    </location>
    <ligand>
        <name>FMN</name>
        <dbReference type="ChEBI" id="CHEBI:58210"/>
    </ligand>
</feature>
<accession>A0A377GIV4</accession>
<gene>
    <name evidence="9" type="primary">pdxH_2</name>
    <name evidence="9" type="ORF">NCTC11401_01267</name>
    <name evidence="8" type="ORF">SAMN05421777_101152</name>
</gene>
<evidence type="ECO:0000256" key="3">
    <source>
        <dbReference type="ARBA" id="ARBA00022643"/>
    </source>
</evidence>
<proteinExistence type="inferred from homology"/>
<dbReference type="RefSeq" id="WP_082647070.1">
    <property type="nucleotide sequence ID" value="NZ_CAAAIX010000006.1"/>
</dbReference>
<name>A0A377GIV4_9GAMM</name>
<dbReference type="Proteomes" id="UP000254374">
    <property type="component" value="Unassembled WGS sequence"/>
</dbReference>
<dbReference type="PIRSF" id="PIRSF000190">
    <property type="entry name" value="Pyd_amn-ph_oxd"/>
    <property type="match status" value="1"/>
</dbReference>
<organism evidence="9 11">
    <name type="scientific">Fluoribacter gormanii</name>
    <dbReference type="NCBI Taxonomy" id="464"/>
    <lineage>
        <taxon>Bacteria</taxon>
        <taxon>Pseudomonadati</taxon>
        <taxon>Pseudomonadota</taxon>
        <taxon>Gammaproteobacteria</taxon>
        <taxon>Legionellales</taxon>
        <taxon>Legionellaceae</taxon>
        <taxon>Fluoribacter</taxon>
    </lineage>
</organism>
<keyword evidence="2" id="KW-0285">Flavoprotein</keyword>
<sequence>MQSNPIIELSLWLARERENGAPNPSQAVLSSISVDGVPHSRVVAIREISDEGFLFFTQKSTRKVNELKNNPRVSLVFWLELLQREVIIEGNALFLNHAENKKYWDSYPQWDQIRFLSYAPTSMQLIESKEVLEKKRQKIEASFLNKPIPLSPEYCGFLIRPERMVFYAYRQDELSDVWEYILKNNEWNLQRLSP</sequence>
<dbReference type="PANTHER" id="PTHR10851:SF0">
    <property type="entry name" value="PYRIDOXINE-5'-PHOSPHATE OXIDASE"/>
    <property type="match status" value="1"/>
</dbReference>
<comment type="cofactor">
    <cofactor evidence="5">
        <name>FMN</name>
        <dbReference type="ChEBI" id="CHEBI:58210"/>
    </cofactor>
    <text evidence="5">Binds 1 FMN per subunit.</text>
</comment>
<feature type="binding site" evidence="5">
    <location>
        <position position="63"/>
    </location>
    <ligand>
        <name>FMN</name>
        <dbReference type="ChEBI" id="CHEBI:58210"/>
    </ligand>
</feature>
<dbReference type="Proteomes" id="UP000186808">
    <property type="component" value="Unassembled WGS sequence"/>
</dbReference>
<evidence type="ECO:0000259" key="6">
    <source>
        <dbReference type="Pfam" id="PF01243"/>
    </source>
</evidence>
<evidence type="ECO:0000313" key="11">
    <source>
        <dbReference type="Proteomes" id="UP000254374"/>
    </source>
</evidence>
<evidence type="ECO:0000256" key="5">
    <source>
        <dbReference type="PIRSR" id="PIRSR000190-2"/>
    </source>
</evidence>
<dbReference type="GO" id="GO:0004733">
    <property type="term" value="F:pyridoxamine phosphate oxidase activity"/>
    <property type="evidence" value="ECO:0007669"/>
    <property type="project" value="UniProtKB-EC"/>
</dbReference>
<dbReference type="SUPFAM" id="SSF50475">
    <property type="entry name" value="FMN-binding split barrel"/>
    <property type="match status" value="1"/>
</dbReference>
<evidence type="ECO:0000256" key="4">
    <source>
        <dbReference type="ARBA" id="ARBA00023002"/>
    </source>
</evidence>
<evidence type="ECO:0000313" key="8">
    <source>
        <dbReference type="EMBL" id="SIQ49274.1"/>
    </source>
</evidence>
<dbReference type="EMBL" id="UGGV01000001">
    <property type="protein sequence ID" value="STO24455.1"/>
    <property type="molecule type" value="Genomic_DNA"/>
</dbReference>
<keyword evidence="4 9" id="KW-0560">Oxidoreductase</keyword>